<dbReference type="PANTHER" id="PTHR44103:SF1">
    <property type="entry name" value="PROPROTEIN CONVERTASE P"/>
    <property type="match status" value="1"/>
</dbReference>
<feature type="chain" id="PRO_5040748256" evidence="3">
    <location>
        <begin position="23"/>
        <end position="406"/>
    </location>
</feature>
<dbReference type="AlphaFoldDB" id="A0A9X3MXW1"/>
<proteinExistence type="predicted"/>
<evidence type="ECO:0000313" key="5">
    <source>
        <dbReference type="Proteomes" id="UP001149140"/>
    </source>
</evidence>
<protein>
    <submittedName>
        <fullName evidence="4">VCBS repeat-containing protein</fullName>
    </submittedName>
</protein>
<feature type="signal peptide" evidence="3">
    <location>
        <begin position="1"/>
        <end position="22"/>
    </location>
</feature>
<dbReference type="EMBL" id="JAPDOD010000037">
    <property type="protein sequence ID" value="MDA0164779.1"/>
    <property type="molecule type" value="Genomic_DNA"/>
</dbReference>
<dbReference type="RefSeq" id="WP_270044029.1">
    <property type="nucleotide sequence ID" value="NZ_JAPDOD010000037.1"/>
</dbReference>
<dbReference type="Gene3D" id="2.115.10.10">
    <property type="entry name" value="Tachylectin 2"/>
    <property type="match status" value="2"/>
</dbReference>
<evidence type="ECO:0000256" key="2">
    <source>
        <dbReference type="SAM" id="MobiDB-lite"/>
    </source>
</evidence>
<dbReference type="InterPro" id="IPR028994">
    <property type="entry name" value="Integrin_alpha_N"/>
</dbReference>
<dbReference type="SUPFAM" id="SSF69318">
    <property type="entry name" value="Integrin alpha N-terminal domain"/>
    <property type="match status" value="1"/>
</dbReference>
<comment type="caution">
    <text evidence="4">The sequence shown here is derived from an EMBL/GenBank/DDBJ whole genome shotgun (WGS) entry which is preliminary data.</text>
</comment>
<evidence type="ECO:0000256" key="1">
    <source>
        <dbReference type="ARBA" id="ARBA00022729"/>
    </source>
</evidence>
<dbReference type="Pfam" id="PF13517">
    <property type="entry name" value="FG-GAP_3"/>
    <property type="match status" value="2"/>
</dbReference>
<gene>
    <name evidence="4" type="ORF">OM076_31210</name>
</gene>
<dbReference type="Proteomes" id="UP001149140">
    <property type="component" value="Unassembled WGS sequence"/>
</dbReference>
<evidence type="ECO:0000256" key="3">
    <source>
        <dbReference type="SAM" id="SignalP"/>
    </source>
</evidence>
<sequence>MRSIVGAFLVLVLLAVPGVARADWSGDGPGDVLAVDGAGSLVLYRGNGAGAWATGMAEPVAPGWGTYTALLAPGDFSGDGHPDLLARDTDGRLLMFRGNGAGAFAGSAQVVGSGWGSFTALFAPGDFSGDGHPDVLARATDGRLLMYRGDGDGGWVTGKAEEIGTGWGGFNAVVPGGDFSGDGKPDVLAVKSDGALLMYRGNGAGRWVTGRAEQIGSGWAPFTALLSGGDFSGDGKADILARASGGELYLYRGDGAGGFAQPIHELIGSGWSSLSLLTLAPSSPPPAAPTTPAPPPEPGPAPAAPLPDGNVSLDAGIRCTPPGGLLRVSVKVRKRAGRPAPRVQRIVFYVRNGPRRTDRRRPYAVHLRMNRAAGTKGRVYARVYFRRAGSKRLHTKTVSRRFVMCS</sequence>
<feature type="compositionally biased region" description="Pro residues" evidence="2">
    <location>
        <begin position="282"/>
        <end position="305"/>
    </location>
</feature>
<accession>A0A9X3MXW1</accession>
<feature type="region of interest" description="Disordered" evidence="2">
    <location>
        <begin position="282"/>
        <end position="312"/>
    </location>
</feature>
<name>A0A9X3MXW1_9ACTN</name>
<keyword evidence="5" id="KW-1185">Reference proteome</keyword>
<reference evidence="4" key="1">
    <citation type="submission" date="2022-10" db="EMBL/GenBank/DDBJ databases">
        <title>The WGS of Solirubrobacter ginsenosidimutans DSM 21036.</title>
        <authorList>
            <person name="Jiang Z."/>
        </authorList>
    </citation>
    <scope>NUCLEOTIDE SEQUENCE</scope>
    <source>
        <strain evidence="4">DSM 21036</strain>
    </source>
</reference>
<organism evidence="4 5">
    <name type="scientific">Solirubrobacter ginsenosidimutans</name>
    <dbReference type="NCBI Taxonomy" id="490573"/>
    <lineage>
        <taxon>Bacteria</taxon>
        <taxon>Bacillati</taxon>
        <taxon>Actinomycetota</taxon>
        <taxon>Thermoleophilia</taxon>
        <taxon>Solirubrobacterales</taxon>
        <taxon>Solirubrobacteraceae</taxon>
        <taxon>Solirubrobacter</taxon>
    </lineage>
</organism>
<dbReference type="PANTHER" id="PTHR44103">
    <property type="entry name" value="PROPROTEIN CONVERTASE P"/>
    <property type="match status" value="1"/>
</dbReference>
<evidence type="ECO:0000313" key="4">
    <source>
        <dbReference type="EMBL" id="MDA0164779.1"/>
    </source>
</evidence>
<keyword evidence="1 3" id="KW-0732">Signal</keyword>
<dbReference type="InterPro" id="IPR013517">
    <property type="entry name" value="FG-GAP"/>
</dbReference>